<comment type="caution">
    <text evidence="1">The sequence shown here is derived from an EMBL/GenBank/DDBJ whole genome shotgun (WGS) entry which is preliminary data.</text>
</comment>
<organism evidence="1 2">
    <name type="scientific">Camellia sinensis</name>
    <name type="common">Tea plant</name>
    <name type="synonym">Thea sinensis</name>
    <dbReference type="NCBI Taxonomy" id="4442"/>
    <lineage>
        <taxon>Eukaryota</taxon>
        <taxon>Viridiplantae</taxon>
        <taxon>Streptophyta</taxon>
        <taxon>Embryophyta</taxon>
        <taxon>Tracheophyta</taxon>
        <taxon>Spermatophyta</taxon>
        <taxon>Magnoliopsida</taxon>
        <taxon>eudicotyledons</taxon>
        <taxon>Gunneridae</taxon>
        <taxon>Pentapetalae</taxon>
        <taxon>asterids</taxon>
        <taxon>Ericales</taxon>
        <taxon>Theaceae</taxon>
        <taxon>Camellia</taxon>
    </lineage>
</organism>
<dbReference type="EMBL" id="JACBKZ010000001">
    <property type="protein sequence ID" value="KAF5961932.1"/>
    <property type="molecule type" value="Genomic_DNA"/>
</dbReference>
<sequence>DSSNSPALYHPVDNIAVNRSSLGNSSSALDGRQWIGDIGSKYVISQGSKGKLISSTPITNRSMHFTCIITAFLMNLKKMMMHLTKKKQWTKVNNPLKEIR</sequence>
<dbReference type="Proteomes" id="UP000593564">
    <property type="component" value="Unassembled WGS sequence"/>
</dbReference>
<reference evidence="2" key="1">
    <citation type="journal article" date="2020" name="Nat. Commun.">
        <title>Genome assembly of wild tea tree DASZ reveals pedigree and selection history of tea varieties.</title>
        <authorList>
            <person name="Zhang W."/>
            <person name="Zhang Y."/>
            <person name="Qiu H."/>
            <person name="Guo Y."/>
            <person name="Wan H."/>
            <person name="Zhang X."/>
            <person name="Scossa F."/>
            <person name="Alseekh S."/>
            <person name="Zhang Q."/>
            <person name="Wang P."/>
            <person name="Xu L."/>
            <person name="Schmidt M.H."/>
            <person name="Jia X."/>
            <person name="Li D."/>
            <person name="Zhu A."/>
            <person name="Guo F."/>
            <person name="Chen W."/>
            <person name="Ni D."/>
            <person name="Usadel B."/>
            <person name="Fernie A.R."/>
            <person name="Wen W."/>
        </authorList>
    </citation>
    <scope>NUCLEOTIDE SEQUENCE [LARGE SCALE GENOMIC DNA]</scope>
    <source>
        <strain evidence="2">cv. G240</strain>
    </source>
</reference>
<protein>
    <submittedName>
        <fullName evidence="1">Uncharacterized protein</fullName>
    </submittedName>
</protein>
<reference evidence="1 2" key="2">
    <citation type="submission" date="2020-07" db="EMBL/GenBank/DDBJ databases">
        <title>Genome assembly of wild tea tree DASZ reveals pedigree and selection history of tea varieties.</title>
        <authorList>
            <person name="Zhang W."/>
        </authorList>
    </citation>
    <scope>NUCLEOTIDE SEQUENCE [LARGE SCALE GENOMIC DNA]</scope>
    <source>
        <strain evidence="2">cv. G240</strain>
        <tissue evidence="1">Leaf</tissue>
    </source>
</reference>
<proteinExistence type="predicted"/>
<name>A0A7J7IAF9_CAMSI</name>
<evidence type="ECO:0000313" key="1">
    <source>
        <dbReference type="EMBL" id="KAF5961932.1"/>
    </source>
</evidence>
<feature type="non-terminal residue" evidence="1">
    <location>
        <position position="1"/>
    </location>
</feature>
<accession>A0A7J7IAF9</accession>
<keyword evidence="2" id="KW-1185">Reference proteome</keyword>
<dbReference type="AlphaFoldDB" id="A0A7J7IAF9"/>
<gene>
    <name evidence="1" type="ORF">HYC85_003141</name>
</gene>
<evidence type="ECO:0000313" key="2">
    <source>
        <dbReference type="Proteomes" id="UP000593564"/>
    </source>
</evidence>